<evidence type="ECO:0000313" key="3">
    <source>
        <dbReference type="Proteomes" id="UP001642540"/>
    </source>
</evidence>
<name>A0ABP1S678_9HEXA</name>
<sequence>MKVSRFLNTLDYQCHLKNSHRKNYSSTSLGKLIAIHEINSGSVGLRSSGFFVVSYSFIAGMFVTILSNSAIVLQYFELLLTPENPTMEIKNQHIGDNTTSTTTLN</sequence>
<gene>
    <name evidence="2" type="ORF">ODALV1_LOCUS30276</name>
</gene>
<keyword evidence="1" id="KW-0472">Membrane</keyword>
<reference evidence="2 3" key="1">
    <citation type="submission" date="2024-08" db="EMBL/GenBank/DDBJ databases">
        <authorList>
            <person name="Cucini C."/>
            <person name="Frati F."/>
        </authorList>
    </citation>
    <scope>NUCLEOTIDE SEQUENCE [LARGE SCALE GENOMIC DNA]</scope>
</reference>
<keyword evidence="1" id="KW-1133">Transmembrane helix</keyword>
<dbReference type="Proteomes" id="UP001642540">
    <property type="component" value="Unassembled WGS sequence"/>
</dbReference>
<proteinExistence type="predicted"/>
<keyword evidence="1" id="KW-0812">Transmembrane</keyword>
<feature type="transmembrane region" description="Helical" evidence="1">
    <location>
        <begin position="50"/>
        <end position="76"/>
    </location>
</feature>
<organism evidence="2 3">
    <name type="scientific">Orchesella dallaii</name>
    <dbReference type="NCBI Taxonomy" id="48710"/>
    <lineage>
        <taxon>Eukaryota</taxon>
        <taxon>Metazoa</taxon>
        <taxon>Ecdysozoa</taxon>
        <taxon>Arthropoda</taxon>
        <taxon>Hexapoda</taxon>
        <taxon>Collembola</taxon>
        <taxon>Entomobryomorpha</taxon>
        <taxon>Entomobryoidea</taxon>
        <taxon>Orchesellidae</taxon>
        <taxon>Orchesellinae</taxon>
        <taxon>Orchesella</taxon>
    </lineage>
</organism>
<accession>A0ABP1S678</accession>
<evidence type="ECO:0000313" key="2">
    <source>
        <dbReference type="EMBL" id="CAL8144714.1"/>
    </source>
</evidence>
<dbReference type="EMBL" id="CAXLJM020000161">
    <property type="protein sequence ID" value="CAL8144714.1"/>
    <property type="molecule type" value="Genomic_DNA"/>
</dbReference>
<keyword evidence="3" id="KW-1185">Reference proteome</keyword>
<evidence type="ECO:0000256" key="1">
    <source>
        <dbReference type="SAM" id="Phobius"/>
    </source>
</evidence>
<comment type="caution">
    <text evidence="2">The sequence shown here is derived from an EMBL/GenBank/DDBJ whole genome shotgun (WGS) entry which is preliminary data.</text>
</comment>
<protein>
    <submittedName>
        <fullName evidence="2">Uncharacterized protein</fullName>
    </submittedName>
</protein>